<keyword evidence="1" id="KW-0472">Membrane</keyword>
<dbReference type="AlphaFoldDB" id="A0A9E6TZP8"/>
<dbReference type="RefSeq" id="WP_186660938.1">
    <property type="nucleotide sequence ID" value="NZ_CP077095.1"/>
</dbReference>
<sequence>MDLLTSVLIDLLLRGLCYPLGWPVVKLFSLGRHPRPGGWLSDRRDADWTAAIGLLILVLALLAWLV</sequence>
<organism evidence="2 3">
    <name type="scientific">Pseudomonas xantholysinigenes</name>
    <dbReference type="NCBI Taxonomy" id="2745490"/>
    <lineage>
        <taxon>Bacteria</taxon>
        <taxon>Pseudomonadati</taxon>
        <taxon>Pseudomonadota</taxon>
        <taxon>Gammaproteobacteria</taxon>
        <taxon>Pseudomonadales</taxon>
        <taxon>Pseudomonadaceae</taxon>
        <taxon>Pseudomonas</taxon>
    </lineage>
</organism>
<keyword evidence="1" id="KW-1133">Transmembrane helix</keyword>
<name>A0A9E6TZP8_9PSED</name>
<evidence type="ECO:0000256" key="1">
    <source>
        <dbReference type="SAM" id="Phobius"/>
    </source>
</evidence>
<protein>
    <submittedName>
        <fullName evidence="2">Uncharacterized protein</fullName>
    </submittedName>
</protein>
<dbReference type="EMBL" id="CP077095">
    <property type="protein sequence ID" value="QXI40341.1"/>
    <property type="molecule type" value="Genomic_DNA"/>
</dbReference>
<evidence type="ECO:0000313" key="2">
    <source>
        <dbReference type="EMBL" id="QXI40341.1"/>
    </source>
</evidence>
<proteinExistence type="predicted"/>
<dbReference type="KEGG" id="pxn:HU772_009820"/>
<feature type="transmembrane region" description="Helical" evidence="1">
    <location>
        <begin position="48"/>
        <end position="65"/>
    </location>
</feature>
<dbReference type="Proteomes" id="UP000633418">
    <property type="component" value="Chromosome"/>
</dbReference>
<keyword evidence="1" id="KW-0812">Transmembrane</keyword>
<reference evidence="2 3" key="1">
    <citation type="journal article" date="2020" name="Microorganisms">
        <title>Reliable Identification of Environmental Pseudomonas Isolates Using the rpoD Gene.</title>
        <authorList>
            <consortium name="The Broad Institute Genome Sequencing Platform"/>
            <person name="Girard L."/>
            <person name="Lood C."/>
            <person name="Rokni-Zadeh H."/>
            <person name="van Noort V."/>
            <person name="Lavigne R."/>
            <person name="De Mot R."/>
        </authorList>
    </citation>
    <scope>NUCLEOTIDE SEQUENCE [LARGE SCALE GENOMIC DNA]</scope>
    <source>
        <strain evidence="2 3">RW9S1A</strain>
    </source>
</reference>
<reference evidence="2 3" key="2">
    <citation type="journal article" date="2021" name="Microorganisms">
        <title>The Ever-Expanding Pseudomonas Genus: Description of 43 New Species and Partition of the Pseudomonas putida Group.</title>
        <authorList>
            <person name="Girard L."/>
            <person name="Lood C."/>
            <person name="Hofte M."/>
            <person name="Vandamme P."/>
            <person name="Rokni-Zadeh H."/>
            <person name="van Noort V."/>
            <person name="Lavigne R."/>
            <person name="De Mot R."/>
        </authorList>
    </citation>
    <scope>NUCLEOTIDE SEQUENCE [LARGE SCALE GENOMIC DNA]</scope>
    <source>
        <strain evidence="2 3">RW9S1A</strain>
    </source>
</reference>
<accession>A0A9E6TZP8</accession>
<keyword evidence="3" id="KW-1185">Reference proteome</keyword>
<gene>
    <name evidence="2" type="ORF">HU772_009820</name>
</gene>
<evidence type="ECO:0000313" key="3">
    <source>
        <dbReference type="Proteomes" id="UP000633418"/>
    </source>
</evidence>